<dbReference type="Pfam" id="PF06276">
    <property type="entry name" value="FhuF"/>
    <property type="match status" value="1"/>
</dbReference>
<name>A0A934SGZ9_9RHOB</name>
<dbReference type="RefSeq" id="WP_200688214.1">
    <property type="nucleotide sequence ID" value="NZ_JAEPRQ010000007.1"/>
</dbReference>
<protein>
    <submittedName>
        <fullName evidence="4">Uncharacterized protein</fullName>
    </submittedName>
</protein>
<evidence type="ECO:0000313" key="5">
    <source>
        <dbReference type="Proteomes" id="UP000640485"/>
    </source>
</evidence>
<dbReference type="GO" id="GO:0016881">
    <property type="term" value="F:acid-amino acid ligase activity"/>
    <property type="evidence" value="ECO:0007669"/>
    <property type="project" value="UniProtKB-ARBA"/>
</dbReference>
<dbReference type="GO" id="GO:0019290">
    <property type="term" value="P:siderophore biosynthetic process"/>
    <property type="evidence" value="ECO:0007669"/>
    <property type="project" value="InterPro"/>
</dbReference>
<evidence type="ECO:0000259" key="2">
    <source>
        <dbReference type="Pfam" id="PF04183"/>
    </source>
</evidence>
<gene>
    <name evidence="4" type="ORF">JJJ17_16080</name>
</gene>
<sequence>MSFSRSATDIGDVADHETLRALLTCLIRELPLPSCPTGWRIPLRHGEVEIRAASGSLTGLPEIAGIFLHRGGQVSAIRSGEALALLLDLIERQRRAEGKVLARRIRFSRERLFGLMAVRMTQPPAEPDFLAAEQALLAHAPHPAAQLLTGMSMPEERMMSADWQGALRLHALSVASDLVEATADDLPARLPGMDIEAGAGRHILPVHPLAWDRARRQPGIASLVETGAIIDLGPTGPGWWVTGTNATLWRHDSPFQITASLPIATASGVHRFGREDMQRQHALTRHVAALAGRVGAMRLIADRHWMALSPPDSSDCELGLILRDNPWRVQSGVFMSVSGLIAPPLPGQPSLLVRVMTGIDAESWFRAFMDCSISPVLRLYDETGIGIAADRHNAVLDLTHGLPTHIDLRGDAEIGLSPGGSPALPDAIRSQAQIDASLTETLLADQVFGMIHRLALDGLLSEGRSLTLLSRHLAGIGERLLGRGGQLAQRWITDTRIPIRRLLPVTAGAPAASIANPLQQLTLNAFAA</sequence>
<dbReference type="Proteomes" id="UP000640485">
    <property type="component" value="Unassembled WGS sequence"/>
</dbReference>
<dbReference type="PANTHER" id="PTHR34384">
    <property type="entry name" value="L-2,3-DIAMINOPROPANOATE--CITRATE LIGASE"/>
    <property type="match status" value="1"/>
</dbReference>
<evidence type="ECO:0000256" key="1">
    <source>
        <dbReference type="ARBA" id="ARBA00007832"/>
    </source>
</evidence>
<dbReference type="AlphaFoldDB" id="A0A934SGZ9"/>
<accession>A0A934SGZ9</accession>
<dbReference type="PANTHER" id="PTHR34384:SF5">
    <property type="entry name" value="L-2,3-DIAMINOPROPANOATE--CITRATE LIGASE"/>
    <property type="match status" value="1"/>
</dbReference>
<keyword evidence="5" id="KW-1185">Reference proteome</keyword>
<feature type="domain" description="Aerobactin siderophore biosynthesis IucA/IucC N-terminal" evidence="2">
    <location>
        <begin position="128"/>
        <end position="340"/>
    </location>
</feature>
<reference evidence="4" key="1">
    <citation type="submission" date="2021-01" db="EMBL/GenBank/DDBJ databases">
        <title>Paracoccus amoyensis sp. nov., isolated from the surface seawater along the coast of Xiamen Island, China.</title>
        <authorList>
            <person name="Lyu L."/>
        </authorList>
    </citation>
    <scope>NUCLEOTIDE SEQUENCE</scope>
    <source>
        <strain evidence="4">MJ17</strain>
    </source>
</reference>
<dbReference type="InterPro" id="IPR022770">
    <property type="entry name" value="IucA/IucC-like_C"/>
</dbReference>
<evidence type="ECO:0000313" key="4">
    <source>
        <dbReference type="EMBL" id="MBK4217448.1"/>
    </source>
</evidence>
<organism evidence="4 5">
    <name type="scientific">Paracoccus caeni</name>
    <dbReference type="NCBI Taxonomy" id="657651"/>
    <lineage>
        <taxon>Bacteria</taxon>
        <taxon>Pseudomonadati</taxon>
        <taxon>Pseudomonadota</taxon>
        <taxon>Alphaproteobacteria</taxon>
        <taxon>Rhodobacterales</taxon>
        <taxon>Paracoccaceae</taxon>
        <taxon>Paracoccus</taxon>
    </lineage>
</organism>
<dbReference type="InterPro" id="IPR007310">
    <property type="entry name" value="Aerobactin_biosyn_IucA/IucC_N"/>
</dbReference>
<evidence type="ECO:0000259" key="3">
    <source>
        <dbReference type="Pfam" id="PF06276"/>
    </source>
</evidence>
<comment type="caution">
    <text evidence="4">The sequence shown here is derived from an EMBL/GenBank/DDBJ whole genome shotgun (WGS) entry which is preliminary data.</text>
</comment>
<proteinExistence type="inferred from homology"/>
<feature type="domain" description="Aerobactin siderophore biosynthesis IucA/IucC-like C-terminal" evidence="3">
    <location>
        <begin position="363"/>
        <end position="505"/>
    </location>
</feature>
<dbReference type="Pfam" id="PF04183">
    <property type="entry name" value="IucA_IucC"/>
    <property type="match status" value="1"/>
</dbReference>
<dbReference type="Gene3D" id="1.10.510.40">
    <property type="match status" value="1"/>
</dbReference>
<dbReference type="InterPro" id="IPR037455">
    <property type="entry name" value="LucA/IucC-like"/>
</dbReference>
<dbReference type="EMBL" id="JAEPRQ010000007">
    <property type="protein sequence ID" value="MBK4217448.1"/>
    <property type="molecule type" value="Genomic_DNA"/>
</dbReference>
<comment type="similarity">
    <text evidence="1">Belongs to the IucA/IucC family.</text>
</comment>